<dbReference type="InterPro" id="IPR050858">
    <property type="entry name" value="Mal-CoA-ACP_Trans/PKS_FabD"/>
</dbReference>
<comment type="caution">
    <text evidence="5">The sequence shown here is derived from an EMBL/GenBank/DDBJ whole genome shotgun (WGS) entry which is preliminary data.</text>
</comment>
<reference evidence="5 6" key="1">
    <citation type="journal article" date="2011" name="Front. Microbiol.">
        <title>Genomic signatures of strain selection and enhancement in Bacillus atrophaeus var. globigii, a historical biowarfare simulant.</title>
        <authorList>
            <person name="Gibbons H.S."/>
            <person name="Broomall S.M."/>
            <person name="McNew L.A."/>
            <person name="Daligault H."/>
            <person name="Chapman C."/>
            <person name="Bruce D."/>
            <person name="Karavis M."/>
            <person name="Krepps M."/>
            <person name="McGregor P.A."/>
            <person name="Hong C."/>
            <person name="Park K.H."/>
            <person name="Akmal A."/>
            <person name="Feldman A."/>
            <person name="Lin J.S."/>
            <person name="Chang W.E."/>
            <person name="Higgs B.W."/>
            <person name="Demirev P."/>
            <person name="Lindquist J."/>
            <person name="Liem A."/>
            <person name="Fochler E."/>
            <person name="Read T.D."/>
            <person name="Tapia R."/>
            <person name="Johnson S."/>
            <person name="Bishop-Lilly K.A."/>
            <person name="Detter C."/>
            <person name="Han C."/>
            <person name="Sozhamannan S."/>
            <person name="Rosenzweig C.N."/>
            <person name="Skowronski E.W."/>
        </authorList>
    </citation>
    <scope>NUCLEOTIDE SEQUENCE [LARGE SCALE GENOMIC DNA]</scope>
    <source>
        <strain evidence="5 6">GYP-17</strain>
    </source>
</reference>
<dbReference type="Proteomes" id="UP000288405">
    <property type="component" value="Unassembled WGS sequence"/>
</dbReference>
<evidence type="ECO:0000313" key="6">
    <source>
        <dbReference type="Proteomes" id="UP000288405"/>
    </source>
</evidence>
<dbReference type="InterPro" id="IPR016035">
    <property type="entry name" value="Acyl_Trfase/lysoPLipase"/>
</dbReference>
<dbReference type="GO" id="GO:0004314">
    <property type="term" value="F:[acyl-carrier-protein] S-malonyltransferase activity"/>
    <property type="evidence" value="ECO:0007669"/>
    <property type="project" value="UniProtKB-EC"/>
</dbReference>
<keyword evidence="2" id="KW-0808">Transferase</keyword>
<dbReference type="InterPro" id="IPR001227">
    <property type="entry name" value="Ac_transferase_dom_sf"/>
</dbReference>
<protein>
    <recommendedName>
        <fullName evidence="1">[acyl-carrier-protein] S-malonyltransferase</fullName>
        <ecNumber evidence="1">2.3.1.39</ecNumber>
    </recommendedName>
</protein>
<proteinExistence type="predicted"/>
<dbReference type="OrthoDB" id="5756162at2"/>
<dbReference type="Gene3D" id="3.30.70.250">
    <property type="entry name" value="Malonyl-CoA ACP transacylase, ACP-binding"/>
    <property type="match status" value="1"/>
</dbReference>
<dbReference type="RefSeq" id="WP_126776167.1">
    <property type="nucleotide sequence ID" value="NZ_PIPM01000002.1"/>
</dbReference>
<sequence>MDTATRKRVVVFNPGRGTYNRPELGYLQRRHPNQQPLISRFDTLRAADQPSISQLDQMQAFQSKVHLAATNAAPLIYACAYADFLSLDTDEMDIVAVSGNSMGWYIALACAGALDAERGFTLVSEMAALTSGAKLGGQLIYPEVDVNWRQDSTRQSHIQALLTHPDPKLRLQRSICFGGYQVLAGPDTAIQHGIQSLPPADERYPFVLPGHSAFHTSLMQPASERALQRFSPAFFTTPAIPLIDGRGKVWQPLGTDVGRLRDYTLVHQVCETYDFTRAVITAVKEFAPDQIVLTGPGNTMGGAVAQALIQIGWQGIRSKADFIERQAHDPFVISMGMES</sequence>
<evidence type="ECO:0000256" key="2">
    <source>
        <dbReference type="ARBA" id="ARBA00022679"/>
    </source>
</evidence>
<evidence type="ECO:0000256" key="1">
    <source>
        <dbReference type="ARBA" id="ARBA00013258"/>
    </source>
</evidence>
<dbReference type="AlphaFoldDB" id="A0A432WPQ6"/>
<gene>
    <name evidence="5" type="ORF">CWE11_03270</name>
</gene>
<dbReference type="EMBL" id="PIPM01000002">
    <property type="protein sequence ID" value="RUO35790.1"/>
    <property type="molecule type" value="Genomic_DNA"/>
</dbReference>
<keyword evidence="3" id="KW-0012">Acyltransferase</keyword>
<evidence type="ECO:0000256" key="3">
    <source>
        <dbReference type="ARBA" id="ARBA00023315"/>
    </source>
</evidence>
<accession>A0A432WPQ6</accession>
<dbReference type="GO" id="GO:0006633">
    <property type="term" value="P:fatty acid biosynthetic process"/>
    <property type="evidence" value="ECO:0007669"/>
    <property type="project" value="TreeGrafter"/>
</dbReference>
<dbReference type="EC" id="2.3.1.39" evidence="1"/>
<dbReference type="SUPFAM" id="SSF52151">
    <property type="entry name" value="FabD/lysophospholipase-like"/>
    <property type="match status" value="1"/>
</dbReference>
<organism evidence="5 6">
    <name type="scientific">Aliidiomarina sanyensis</name>
    <dbReference type="NCBI Taxonomy" id="1249555"/>
    <lineage>
        <taxon>Bacteria</taxon>
        <taxon>Pseudomonadati</taxon>
        <taxon>Pseudomonadota</taxon>
        <taxon>Gammaproteobacteria</taxon>
        <taxon>Alteromonadales</taxon>
        <taxon>Idiomarinaceae</taxon>
        <taxon>Aliidiomarina</taxon>
    </lineage>
</organism>
<comment type="catalytic activity">
    <reaction evidence="4">
        <text>holo-[ACP] + malonyl-CoA = malonyl-[ACP] + CoA</text>
        <dbReference type="Rhea" id="RHEA:41792"/>
        <dbReference type="Rhea" id="RHEA-COMP:9623"/>
        <dbReference type="Rhea" id="RHEA-COMP:9685"/>
        <dbReference type="ChEBI" id="CHEBI:57287"/>
        <dbReference type="ChEBI" id="CHEBI:57384"/>
        <dbReference type="ChEBI" id="CHEBI:64479"/>
        <dbReference type="ChEBI" id="CHEBI:78449"/>
        <dbReference type="EC" id="2.3.1.39"/>
    </reaction>
</comment>
<name>A0A432WPQ6_9GAMM</name>
<dbReference type="Gene3D" id="3.40.366.10">
    <property type="entry name" value="Malonyl-Coenzyme A Acyl Carrier Protein, domain 2"/>
    <property type="match status" value="1"/>
</dbReference>
<keyword evidence="6" id="KW-1185">Reference proteome</keyword>
<dbReference type="PANTHER" id="PTHR42681:SF1">
    <property type="entry name" value="MALONYL-COA-ACYL CARRIER PROTEIN TRANSACYLASE, MITOCHONDRIAL"/>
    <property type="match status" value="1"/>
</dbReference>
<evidence type="ECO:0000256" key="4">
    <source>
        <dbReference type="ARBA" id="ARBA00048462"/>
    </source>
</evidence>
<evidence type="ECO:0000313" key="5">
    <source>
        <dbReference type="EMBL" id="RUO35790.1"/>
    </source>
</evidence>
<dbReference type="PANTHER" id="PTHR42681">
    <property type="entry name" value="MALONYL-COA-ACYL CARRIER PROTEIN TRANSACYLASE, MITOCHONDRIAL"/>
    <property type="match status" value="1"/>
</dbReference>